<dbReference type="InterPro" id="IPR016181">
    <property type="entry name" value="Acyl_CoA_acyltransferase"/>
</dbReference>
<organism evidence="2 3">
    <name type="scientific">Streptomyces ipomoeae</name>
    <dbReference type="NCBI Taxonomy" id="103232"/>
    <lineage>
        <taxon>Bacteria</taxon>
        <taxon>Bacillati</taxon>
        <taxon>Actinomycetota</taxon>
        <taxon>Actinomycetes</taxon>
        <taxon>Kitasatosporales</taxon>
        <taxon>Streptomycetaceae</taxon>
        <taxon>Streptomyces</taxon>
    </lineage>
</organism>
<sequence>MTEEPGEWTDVTGEWEALAPAMAGSGPYHTAWWGRAVASVFGGEFRVWRHRDLHVPILSGGRLAARGFASGHVGYGGVLAPDRRVPLAQQLTVVTRLARHLALPCERLVTTPDPAARAGAEPGADTPGLTERATCLITLPADETALWAGYRAGDVRTEVRRAGQGGVTARLLGSDEDLAPLLDLVHRAQRRVGAAYRTPPELIAAIRRRDDESWFGVVAENDGGPVAFGFFLVSAGSCVYLVSGWDGITPNAGALVVHTGLTEAIRRGCRTVDLGYSHQASLMRFKRKFGAELRPYSTWADAGSQETDQEYERDNVAHQ</sequence>
<evidence type="ECO:0000259" key="1">
    <source>
        <dbReference type="Pfam" id="PF13480"/>
    </source>
</evidence>
<proteinExistence type="predicted"/>
<protein>
    <submittedName>
        <fullName evidence="2">GNAT family N-acetyltransferase</fullName>
    </submittedName>
</protein>
<dbReference type="Gene3D" id="3.40.630.30">
    <property type="match status" value="1"/>
</dbReference>
<dbReference type="SUPFAM" id="SSF55729">
    <property type="entry name" value="Acyl-CoA N-acyltransferases (Nat)"/>
    <property type="match status" value="1"/>
</dbReference>
<dbReference type="EMBL" id="SPAZ01000090">
    <property type="protein sequence ID" value="TQE36485.1"/>
    <property type="molecule type" value="Genomic_DNA"/>
</dbReference>
<gene>
    <name evidence="2" type="ORF">Sipo8835_10170</name>
</gene>
<accession>A0AAE9B1U8</accession>
<name>A0AAE9B1U8_9ACTN</name>
<dbReference type="InterPro" id="IPR038740">
    <property type="entry name" value="BioF2-like_GNAT_dom"/>
</dbReference>
<dbReference type="RefSeq" id="WP_009306209.1">
    <property type="nucleotide sequence ID" value="NZ_JARAVA010000002.1"/>
</dbReference>
<evidence type="ECO:0000313" key="3">
    <source>
        <dbReference type="Proteomes" id="UP000318720"/>
    </source>
</evidence>
<dbReference type="Proteomes" id="UP000318720">
    <property type="component" value="Unassembled WGS sequence"/>
</dbReference>
<dbReference type="Pfam" id="PF13480">
    <property type="entry name" value="Acetyltransf_6"/>
    <property type="match status" value="1"/>
</dbReference>
<reference evidence="2 3" key="1">
    <citation type="submission" date="2019-03" db="EMBL/GenBank/DDBJ databases">
        <title>Comparative genomic analyses of the sweetpotato soil rot pathogen, Streptomyces ipomoeae.</title>
        <authorList>
            <person name="Ruschel Soares N."/>
            <person name="Badger J.H."/>
            <person name="Huguet-Tapia J.C."/>
            <person name="Clark C.A."/>
            <person name="Pettis G.S."/>
        </authorList>
    </citation>
    <scope>NUCLEOTIDE SEQUENCE [LARGE SCALE GENOMIC DNA]</scope>
    <source>
        <strain evidence="2 3">88-35</strain>
    </source>
</reference>
<dbReference type="AlphaFoldDB" id="A0AAE9B1U8"/>
<comment type="caution">
    <text evidence="2">The sequence shown here is derived from an EMBL/GenBank/DDBJ whole genome shotgun (WGS) entry which is preliminary data.</text>
</comment>
<feature type="domain" description="BioF2-like acetyltransferase" evidence="1">
    <location>
        <begin position="154"/>
        <end position="286"/>
    </location>
</feature>
<evidence type="ECO:0000313" key="2">
    <source>
        <dbReference type="EMBL" id="TQE36485.1"/>
    </source>
</evidence>